<gene>
    <name evidence="2" type="ORF">GCM10009839_62360</name>
</gene>
<dbReference type="Gene3D" id="3.40.50.150">
    <property type="entry name" value="Vaccinia Virus protein VP39"/>
    <property type="match status" value="1"/>
</dbReference>
<dbReference type="InterPro" id="IPR029063">
    <property type="entry name" value="SAM-dependent_MTases_sf"/>
</dbReference>
<evidence type="ECO:0000259" key="1">
    <source>
        <dbReference type="Pfam" id="PF08241"/>
    </source>
</evidence>
<dbReference type="PANTHER" id="PTHR43591">
    <property type="entry name" value="METHYLTRANSFERASE"/>
    <property type="match status" value="1"/>
</dbReference>
<protein>
    <recommendedName>
        <fullName evidence="1">Methyltransferase type 11 domain-containing protein</fullName>
    </recommendedName>
</protein>
<evidence type="ECO:0000313" key="3">
    <source>
        <dbReference type="Proteomes" id="UP001500751"/>
    </source>
</evidence>
<accession>A0ABN2V7J0</accession>
<dbReference type="RefSeq" id="WP_344669262.1">
    <property type="nucleotide sequence ID" value="NZ_BAAAQN010000045.1"/>
</dbReference>
<dbReference type="Pfam" id="PF08241">
    <property type="entry name" value="Methyltransf_11"/>
    <property type="match status" value="1"/>
</dbReference>
<evidence type="ECO:0000313" key="2">
    <source>
        <dbReference type="EMBL" id="GAA2048354.1"/>
    </source>
</evidence>
<proteinExistence type="predicted"/>
<dbReference type="CDD" id="cd02440">
    <property type="entry name" value="AdoMet_MTases"/>
    <property type="match status" value="1"/>
</dbReference>
<keyword evidence="3" id="KW-1185">Reference proteome</keyword>
<comment type="caution">
    <text evidence="2">The sequence shown here is derived from an EMBL/GenBank/DDBJ whole genome shotgun (WGS) entry which is preliminary data.</text>
</comment>
<dbReference type="EMBL" id="BAAAQN010000045">
    <property type="protein sequence ID" value="GAA2048354.1"/>
    <property type="molecule type" value="Genomic_DNA"/>
</dbReference>
<name>A0ABN2V7J0_9ACTN</name>
<organism evidence="2 3">
    <name type="scientific">Catenulispora yoronensis</name>
    <dbReference type="NCBI Taxonomy" id="450799"/>
    <lineage>
        <taxon>Bacteria</taxon>
        <taxon>Bacillati</taxon>
        <taxon>Actinomycetota</taxon>
        <taxon>Actinomycetes</taxon>
        <taxon>Catenulisporales</taxon>
        <taxon>Catenulisporaceae</taxon>
        <taxon>Catenulispora</taxon>
    </lineage>
</organism>
<dbReference type="InterPro" id="IPR013216">
    <property type="entry name" value="Methyltransf_11"/>
</dbReference>
<dbReference type="SUPFAM" id="SSF53335">
    <property type="entry name" value="S-adenosyl-L-methionine-dependent methyltransferases"/>
    <property type="match status" value="1"/>
</dbReference>
<dbReference type="Proteomes" id="UP001500751">
    <property type="component" value="Unassembled WGS sequence"/>
</dbReference>
<feature type="domain" description="Methyltransferase type 11" evidence="1">
    <location>
        <begin position="63"/>
        <end position="160"/>
    </location>
</feature>
<sequence length="279" mass="30232">MTILETAPTDTAEEQKVLVRSVYQKIAEEYDERIPGVGPSDEGFTASEHEFVLSKVRAGQKVLDMGCGTGRFTVPMAEAGAIVSGLDISRAMLDVTQGKLAEQGLVADLYEGDMAALPFEDDSFDVVTSMLALMHIPLSDRGRVFSEVARVLRPGGRLVICVKNSLFEQFFKGDRFASVDITDVEGGQLLFTNTRGGEDLTAIWHSFSPHELKALFAEAGLVMTHLRGNSPISAWLADEVLADNAVAGVVRSLERNLGDVPPFNYLGYHILVEAVKIAG</sequence>
<reference evidence="2 3" key="1">
    <citation type="journal article" date="2019" name="Int. J. Syst. Evol. Microbiol.">
        <title>The Global Catalogue of Microorganisms (GCM) 10K type strain sequencing project: providing services to taxonomists for standard genome sequencing and annotation.</title>
        <authorList>
            <consortium name="The Broad Institute Genomics Platform"/>
            <consortium name="The Broad Institute Genome Sequencing Center for Infectious Disease"/>
            <person name="Wu L."/>
            <person name="Ma J."/>
        </authorList>
    </citation>
    <scope>NUCLEOTIDE SEQUENCE [LARGE SCALE GENOMIC DNA]</scope>
    <source>
        <strain evidence="2 3">JCM 16014</strain>
    </source>
</reference>